<name>A0ABX9P0K9_9GAMM</name>
<sequence length="87" mass="9994">MCSVTVFRTGEWGNFYFTRQIIRHEIIIKMIFKIVRVKQCGIVPAAFLALTAVAAGIKIRPVKCQFRKGVAFFWFEVFDSLAAFSTR</sequence>
<accession>A0ABX9P0K9</accession>
<keyword evidence="2" id="KW-1185">Reference proteome</keyword>
<dbReference type="Proteomes" id="UP000284119">
    <property type="component" value="Unassembled WGS sequence"/>
</dbReference>
<proteinExistence type="predicted"/>
<comment type="caution">
    <text evidence="1">The sequence shown here is derived from an EMBL/GenBank/DDBJ whole genome shotgun (WGS) entry which is preliminary data.</text>
</comment>
<evidence type="ECO:0000313" key="1">
    <source>
        <dbReference type="EMBL" id="RJT13477.1"/>
    </source>
</evidence>
<protein>
    <submittedName>
        <fullName evidence="1">Uncharacterized protein</fullName>
    </submittedName>
</protein>
<gene>
    <name evidence="1" type="ORF">D5396_11660</name>
</gene>
<organism evidence="1 2">
    <name type="scientific">Rahnella inusitata</name>
    <dbReference type="NCBI Taxonomy" id="58169"/>
    <lineage>
        <taxon>Bacteria</taxon>
        <taxon>Pseudomonadati</taxon>
        <taxon>Pseudomonadota</taxon>
        <taxon>Gammaproteobacteria</taxon>
        <taxon>Enterobacterales</taxon>
        <taxon>Yersiniaceae</taxon>
        <taxon>Rahnella</taxon>
    </lineage>
</organism>
<evidence type="ECO:0000313" key="2">
    <source>
        <dbReference type="Proteomes" id="UP000284119"/>
    </source>
</evidence>
<reference evidence="1 2" key="1">
    <citation type="submission" date="2018-09" db="EMBL/GenBank/DDBJ databases">
        <authorList>
            <person name="Le Fleche-Mateos A."/>
        </authorList>
    </citation>
    <scope>NUCLEOTIDE SEQUENCE [LARGE SCALE GENOMIC DNA]</scope>
    <source>
        <strain evidence="1 2">DSM 30078</strain>
    </source>
</reference>
<dbReference type="EMBL" id="RAHG01000004">
    <property type="protein sequence ID" value="RJT13477.1"/>
    <property type="molecule type" value="Genomic_DNA"/>
</dbReference>